<keyword evidence="1" id="KW-0812">Transmembrane</keyword>
<keyword evidence="1" id="KW-1133">Transmembrane helix</keyword>
<evidence type="ECO:0000313" key="4">
    <source>
        <dbReference type="Proteomes" id="UP000244912"/>
    </source>
</evidence>
<dbReference type="PANTHER" id="PTHR15020:SF50">
    <property type="entry name" value="UPF0659 PROTEIN YMR090W"/>
    <property type="match status" value="1"/>
</dbReference>
<dbReference type="PANTHER" id="PTHR15020">
    <property type="entry name" value="FLAVIN REDUCTASE-RELATED"/>
    <property type="match status" value="1"/>
</dbReference>
<sequence length="227" mass="23683">MTQALAFAYAGLAALPVLMHLANAAGAPLGRFTVGGRFPGRLPPVWRALARVQAALLGTMAGAVLARDGIGVLSLTALFWPAVALTLLSLAANAASPRAQSACSGRQSSFPWPPPRSAWACPEPRSRSMNVLVAGATGYLGRFLCAEYARRGHHVTALVRDARRAGTLADLTVEAEATRPDTLKGIIDGTELVVSSLGITRQADGLATGTSTIRPSSTCCARRRLRA</sequence>
<organism evidence="3 4">
    <name type="scientific">Palleronia abyssalis</name>
    <dbReference type="NCBI Taxonomy" id="1501240"/>
    <lineage>
        <taxon>Bacteria</taxon>
        <taxon>Pseudomonadati</taxon>
        <taxon>Pseudomonadota</taxon>
        <taxon>Alphaproteobacteria</taxon>
        <taxon>Rhodobacterales</taxon>
        <taxon>Roseobacteraceae</taxon>
        <taxon>Palleronia</taxon>
    </lineage>
</organism>
<dbReference type="Gene3D" id="3.40.50.720">
    <property type="entry name" value="NAD(P)-binding Rossmann-like Domain"/>
    <property type="match status" value="1"/>
</dbReference>
<evidence type="ECO:0000256" key="1">
    <source>
        <dbReference type="SAM" id="Phobius"/>
    </source>
</evidence>
<reference evidence="3 4" key="1">
    <citation type="submission" date="2018-03" db="EMBL/GenBank/DDBJ databases">
        <authorList>
            <person name="Keele B.F."/>
        </authorList>
    </citation>
    <scope>NUCLEOTIDE SEQUENCE [LARGE SCALE GENOMIC DNA]</scope>
    <source>
        <strain evidence="3 4">CECT 8504</strain>
    </source>
</reference>
<proteinExistence type="predicted"/>
<evidence type="ECO:0000259" key="2">
    <source>
        <dbReference type="Pfam" id="PF13460"/>
    </source>
</evidence>
<dbReference type="Pfam" id="PF13460">
    <property type="entry name" value="NAD_binding_10"/>
    <property type="match status" value="1"/>
</dbReference>
<dbReference type="InterPro" id="IPR016040">
    <property type="entry name" value="NAD(P)-bd_dom"/>
</dbReference>
<name>A0A2R8BWS9_9RHOB</name>
<accession>A0A2R8BWS9</accession>
<dbReference type="AlphaFoldDB" id="A0A2R8BWS9"/>
<dbReference type="RefSeq" id="WP_245897615.1">
    <property type="nucleotide sequence ID" value="NZ_ONZF01000005.1"/>
</dbReference>
<keyword evidence="4" id="KW-1185">Reference proteome</keyword>
<dbReference type="Proteomes" id="UP000244912">
    <property type="component" value="Unassembled WGS sequence"/>
</dbReference>
<gene>
    <name evidence="3" type="ORF">PAA8504_02441</name>
</gene>
<protein>
    <recommendedName>
        <fullName evidence="2">NAD(P)-binding domain-containing protein</fullName>
    </recommendedName>
</protein>
<feature type="transmembrane region" description="Helical" evidence="1">
    <location>
        <begin position="72"/>
        <end position="92"/>
    </location>
</feature>
<dbReference type="SUPFAM" id="SSF51735">
    <property type="entry name" value="NAD(P)-binding Rossmann-fold domains"/>
    <property type="match status" value="1"/>
</dbReference>
<feature type="domain" description="NAD(P)-binding" evidence="2">
    <location>
        <begin position="135"/>
        <end position="206"/>
    </location>
</feature>
<dbReference type="EMBL" id="ONZF01000005">
    <property type="protein sequence ID" value="SPJ24605.1"/>
    <property type="molecule type" value="Genomic_DNA"/>
</dbReference>
<dbReference type="InterPro" id="IPR036291">
    <property type="entry name" value="NAD(P)-bd_dom_sf"/>
</dbReference>
<keyword evidence="1" id="KW-0472">Membrane</keyword>
<evidence type="ECO:0000313" key="3">
    <source>
        <dbReference type="EMBL" id="SPJ24605.1"/>
    </source>
</evidence>